<evidence type="ECO:0000259" key="9">
    <source>
        <dbReference type="Pfam" id="PF00749"/>
    </source>
</evidence>
<dbReference type="Gene3D" id="3.40.50.620">
    <property type="entry name" value="HUPs"/>
    <property type="match status" value="1"/>
</dbReference>
<comment type="similarity">
    <text evidence="7">Belongs to the class-I aminoacyl-tRNA synthetase family. GluQ subfamily.</text>
</comment>
<feature type="binding site" evidence="7">
    <location>
        <position position="106"/>
    </location>
    <ligand>
        <name>Zn(2+)</name>
        <dbReference type="ChEBI" id="CHEBI:29105"/>
    </ligand>
</feature>
<comment type="function">
    <text evidence="7">Catalyzes the tRNA-independent activation of glutamate in presence of ATP and the subsequent transfer of glutamate onto a tRNA(Asp). Glutamate is transferred on the 2-amino-5-(4,5-dihydroxy-2-cyclopenten-1-yl) moiety of the queuosine in the wobble position of the QUC anticodon.</text>
</comment>
<feature type="binding site" evidence="7">
    <location>
        <position position="204"/>
    </location>
    <ligand>
        <name>L-glutamate</name>
        <dbReference type="ChEBI" id="CHEBI:29985"/>
    </ligand>
</feature>
<dbReference type="GO" id="GO:0005524">
    <property type="term" value="F:ATP binding"/>
    <property type="evidence" value="ECO:0007669"/>
    <property type="project" value="UniProtKB-KW"/>
</dbReference>
<dbReference type="FunFam" id="3.40.50.620:FF:000093">
    <property type="entry name" value="Glutamyl-Q tRNA(Asp) synthetase"/>
    <property type="match status" value="1"/>
</dbReference>
<feature type="binding site" evidence="7">
    <location>
        <position position="186"/>
    </location>
    <ligand>
        <name>L-glutamate</name>
        <dbReference type="ChEBI" id="CHEBI:29985"/>
    </ligand>
</feature>
<feature type="binding site" evidence="7">
    <location>
        <begin position="14"/>
        <end position="18"/>
    </location>
    <ligand>
        <name>L-glutamate</name>
        <dbReference type="ChEBI" id="CHEBI:29985"/>
    </ligand>
</feature>
<evidence type="ECO:0000256" key="6">
    <source>
        <dbReference type="ARBA" id="ARBA00023146"/>
    </source>
</evidence>
<evidence type="ECO:0000256" key="5">
    <source>
        <dbReference type="ARBA" id="ARBA00022840"/>
    </source>
</evidence>
<evidence type="ECO:0000256" key="2">
    <source>
        <dbReference type="ARBA" id="ARBA00022723"/>
    </source>
</evidence>
<keyword evidence="11" id="KW-1185">Reference proteome</keyword>
<keyword evidence="3 7" id="KW-0547">Nucleotide-binding</keyword>
<feature type="binding site" evidence="7">
    <location>
        <position position="132"/>
    </location>
    <ligand>
        <name>Zn(2+)</name>
        <dbReference type="ChEBI" id="CHEBI:29105"/>
    </ligand>
</feature>
<dbReference type="RefSeq" id="WP_076095637.1">
    <property type="nucleotide sequence ID" value="NZ_MTHD01000004.1"/>
</dbReference>
<feature type="short sequence motif" description="'KMSKS' region" evidence="7">
    <location>
        <begin position="242"/>
        <end position="246"/>
    </location>
</feature>
<dbReference type="STRING" id="418702.BJN45_12295"/>
<dbReference type="NCBIfam" id="TIGR03838">
    <property type="entry name" value="queuosine_YadB"/>
    <property type="match status" value="1"/>
</dbReference>
<keyword evidence="1 7" id="KW-0436">Ligase</keyword>
<protein>
    <recommendedName>
        <fullName evidence="7">Glutamyl-Q tRNA(Asp) synthetase</fullName>
        <shortName evidence="7">Glu-Q-RSs</shortName>
        <ecNumber evidence="7">6.1.1.-</ecNumber>
    </recommendedName>
</protein>
<keyword evidence="4 7" id="KW-0862">Zinc</keyword>
<dbReference type="PRINTS" id="PR00987">
    <property type="entry name" value="TRNASYNTHGLU"/>
</dbReference>
<dbReference type="Proteomes" id="UP000187526">
    <property type="component" value="Unassembled WGS sequence"/>
</dbReference>
<comment type="cofactor">
    <cofactor evidence="7">
        <name>Zn(2+)</name>
        <dbReference type="ChEBI" id="CHEBI:29105"/>
    </cofactor>
    <text evidence="7">Binds 1 zinc ion per subunit.</text>
</comment>
<dbReference type="Pfam" id="PF00749">
    <property type="entry name" value="tRNA-synt_1c"/>
    <property type="match status" value="1"/>
</dbReference>
<proteinExistence type="inferred from homology"/>
<dbReference type="EC" id="6.1.1.-" evidence="7"/>
<evidence type="ECO:0000256" key="7">
    <source>
        <dbReference type="HAMAP-Rule" id="MF_01428"/>
    </source>
</evidence>
<dbReference type="InterPro" id="IPR022380">
    <property type="entry name" value="Glu-Q_tRNA(Asp)_Synthase"/>
</dbReference>
<reference evidence="10 11" key="1">
    <citation type="submission" date="2016-10" db="EMBL/GenBank/DDBJ databases">
        <title>Alkaliphiles isolated from bioreactors.</title>
        <authorList>
            <person name="Salah Z."/>
            <person name="Rout S.P."/>
            <person name="Humphreys P.N."/>
        </authorList>
    </citation>
    <scope>NUCLEOTIDE SEQUENCE [LARGE SCALE GENOMIC DNA]</scope>
    <source>
        <strain evidence="10 11">ZS02</strain>
    </source>
</reference>
<sequence>MSETLLPGRGYRGRFAPSPTGPLHFGSLIAAVASFLDARVHGGEWLVRMEDVDTPRNVPGAADDILRTLEAFGFEWDGMVVHQSQRLGAYEEVLEGLKSVGLVYPCACSRKDIAALTTRQAVDGGLVYPGRCRSGLLLGETARAWRLRVDDREIAFDDRLQGRQVQHLADDVGDFVLRRADGLFAYQLAVIVDDHFQEITDVVRGADLLASTPRQIWLQRCLGYATPRYAHLPVATNPAGEKWSKQTLAPALPAAQAASEIVRALAFLGQPVTPELAGASVREVWAWALANWSFAAIPRCPALSAPAVPG</sequence>
<accession>A0A1R1I318</accession>
<dbReference type="GO" id="GO:0006424">
    <property type="term" value="P:glutamyl-tRNA aminoacylation"/>
    <property type="evidence" value="ECO:0007669"/>
    <property type="project" value="InterPro"/>
</dbReference>
<evidence type="ECO:0000313" key="10">
    <source>
        <dbReference type="EMBL" id="OMG53014.1"/>
    </source>
</evidence>
<dbReference type="InterPro" id="IPR049940">
    <property type="entry name" value="GluQ/Sye"/>
</dbReference>
<evidence type="ECO:0000313" key="11">
    <source>
        <dbReference type="Proteomes" id="UP000187526"/>
    </source>
</evidence>
<keyword evidence="8" id="KW-0648">Protein biosynthesis</keyword>
<organism evidence="10 11">
    <name type="scientific">Azonexus hydrophilus</name>
    <dbReference type="NCBI Taxonomy" id="418702"/>
    <lineage>
        <taxon>Bacteria</taxon>
        <taxon>Pseudomonadati</taxon>
        <taxon>Pseudomonadota</taxon>
        <taxon>Betaproteobacteria</taxon>
        <taxon>Rhodocyclales</taxon>
        <taxon>Azonexaceae</taxon>
        <taxon>Azonexus</taxon>
    </lineage>
</organism>
<dbReference type="GO" id="GO:0008270">
    <property type="term" value="F:zinc ion binding"/>
    <property type="evidence" value="ECO:0007669"/>
    <property type="project" value="UniProtKB-UniRule"/>
</dbReference>
<keyword evidence="6 7" id="KW-0030">Aminoacyl-tRNA synthetase</keyword>
<dbReference type="PANTHER" id="PTHR43311:SF1">
    <property type="entry name" value="GLUTAMYL-Q TRNA(ASP) SYNTHETASE"/>
    <property type="match status" value="1"/>
</dbReference>
<evidence type="ECO:0000256" key="4">
    <source>
        <dbReference type="ARBA" id="ARBA00022833"/>
    </source>
</evidence>
<dbReference type="InterPro" id="IPR020058">
    <property type="entry name" value="Glu/Gln-tRNA-synth_Ib_cat-dom"/>
</dbReference>
<comment type="caution">
    <text evidence="10">The sequence shown here is derived from an EMBL/GenBank/DDBJ whole genome shotgun (WGS) entry which is preliminary data.</text>
</comment>
<dbReference type="NCBIfam" id="NF004314">
    <property type="entry name" value="PRK05710.1-3"/>
    <property type="match status" value="1"/>
</dbReference>
<dbReference type="PANTHER" id="PTHR43311">
    <property type="entry name" value="GLUTAMATE--TRNA LIGASE"/>
    <property type="match status" value="1"/>
</dbReference>
<keyword evidence="2 7" id="KW-0479">Metal-binding</keyword>
<dbReference type="GO" id="GO:0005829">
    <property type="term" value="C:cytosol"/>
    <property type="evidence" value="ECO:0007669"/>
    <property type="project" value="TreeGrafter"/>
</dbReference>
<evidence type="ECO:0000256" key="1">
    <source>
        <dbReference type="ARBA" id="ARBA00022598"/>
    </source>
</evidence>
<feature type="binding site" evidence="7">
    <location>
        <position position="50"/>
    </location>
    <ligand>
        <name>L-glutamate</name>
        <dbReference type="ChEBI" id="CHEBI:29985"/>
    </ligand>
</feature>
<keyword evidence="5 7" id="KW-0067">ATP-binding</keyword>
<dbReference type="OrthoDB" id="9807503at2"/>
<evidence type="ECO:0000256" key="8">
    <source>
        <dbReference type="RuleBase" id="RU363037"/>
    </source>
</evidence>
<dbReference type="HAMAP" id="MF_01428">
    <property type="entry name" value="Glu_Q_tRNA_synth"/>
    <property type="match status" value="1"/>
</dbReference>
<gene>
    <name evidence="7" type="primary">gluQ</name>
    <name evidence="10" type="ORF">BJN45_12295</name>
</gene>
<dbReference type="EMBL" id="MTHD01000004">
    <property type="protein sequence ID" value="OMG53014.1"/>
    <property type="molecule type" value="Genomic_DNA"/>
</dbReference>
<name>A0A1R1I318_9RHOO</name>
<dbReference type="InterPro" id="IPR014729">
    <property type="entry name" value="Rossmann-like_a/b/a_fold"/>
</dbReference>
<dbReference type="SUPFAM" id="SSF52374">
    <property type="entry name" value="Nucleotidylyl transferase"/>
    <property type="match status" value="1"/>
</dbReference>
<feature type="binding site" evidence="7">
    <location>
        <position position="128"/>
    </location>
    <ligand>
        <name>Zn(2+)</name>
        <dbReference type="ChEBI" id="CHEBI:29105"/>
    </ligand>
</feature>
<evidence type="ECO:0000256" key="3">
    <source>
        <dbReference type="ARBA" id="ARBA00022741"/>
    </source>
</evidence>
<feature type="binding site" evidence="7">
    <location>
        <position position="108"/>
    </location>
    <ligand>
        <name>Zn(2+)</name>
        <dbReference type="ChEBI" id="CHEBI:29105"/>
    </ligand>
</feature>
<feature type="binding site" evidence="7">
    <location>
        <position position="245"/>
    </location>
    <ligand>
        <name>ATP</name>
        <dbReference type="ChEBI" id="CHEBI:30616"/>
    </ligand>
</feature>
<feature type="domain" description="Glutamyl/glutaminyl-tRNA synthetase class Ib catalytic" evidence="9">
    <location>
        <begin position="12"/>
        <end position="248"/>
    </location>
</feature>
<dbReference type="GO" id="GO:0006400">
    <property type="term" value="P:tRNA modification"/>
    <property type="evidence" value="ECO:0007669"/>
    <property type="project" value="InterPro"/>
</dbReference>
<dbReference type="GO" id="GO:0004818">
    <property type="term" value="F:glutamate-tRNA ligase activity"/>
    <property type="evidence" value="ECO:0007669"/>
    <property type="project" value="TreeGrafter"/>
</dbReference>
<feature type="short sequence motif" description="'HIGH' region" evidence="7">
    <location>
        <begin position="17"/>
        <end position="27"/>
    </location>
</feature>
<dbReference type="InterPro" id="IPR000924">
    <property type="entry name" value="Glu/Gln-tRNA-synth"/>
</dbReference>
<dbReference type="AlphaFoldDB" id="A0A1R1I318"/>
<dbReference type="NCBIfam" id="NF004313">
    <property type="entry name" value="PRK05710.1-2"/>
    <property type="match status" value="1"/>
</dbReference>